<evidence type="ECO:0008006" key="3">
    <source>
        <dbReference type="Google" id="ProtNLM"/>
    </source>
</evidence>
<name>A0A6G5AG22_RHIMP</name>
<evidence type="ECO:0000313" key="2">
    <source>
        <dbReference type="EMBL" id="NIE49942.1"/>
    </source>
</evidence>
<feature type="signal peptide" evidence="1">
    <location>
        <begin position="1"/>
        <end position="15"/>
    </location>
</feature>
<sequence length="100" mass="11579">MLPHTPHFLVPFVKAQSFCLCCCVTHRLYMSNTCCTHSHWDIFSFCMLTDCPKVDECVLLCGRRRKGHLSSFRKMLCAFRKPNFRVKGVGGYCFISISFM</sequence>
<accession>A0A6G5AG22</accession>
<feature type="chain" id="PRO_5026171473" description="Secreted protein" evidence="1">
    <location>
        <begin position="16"/>
        <end position="100"/>
    </location>
</feature>
<evidence type="ECO:0000256" key="1">
    <source>
        <dbReference type="SAM" id="SignalP"/>
    </source>
</evidence>
<organism evidence="2">
    <name type="scientific">Rhipicephalus microplus</name>
    <name type="common">Cattle tick</name>
    <name type="synonym">Boophilus microplus</name>
    <dbReference type="NCBI Taxonomy" id="6941"/>
    <lineage>
        <taxon>Eukaryota</taxon>
        <taxon>Metazoa</taxon>
        <taxon>Ecdysozoa</taxon>
        <taxon>Arthropoda</taxon>
        <taxon>Chelicerata</taxon>
        <taxon>Arachnida</taxon>
        <taxon>Acari</taxon>
        <taxon>Parasitiformes</taxon>
        <taxon>Ixodida</taxon>
        <taxon>Ixodoidea</taxon>
        <taxon>Ixodidae</taxon>
        <taxon>Rhipicephalinae</taxon>
        <taxon>Rhipicephalus</taxon>
        <taxon>Boophilus</taxon>
    </lineage>
</organism>
<keyword evidence="1" id="KW-0732">Signal</keyword>
<proteinExistence type="predicted"/>
<protein>
    <recommendedName>
        <fullName evidence="3">Secreted protein</fullName>
    </recommendedName>
</protein>
<reference evidence="2" key="1">
    <citation type="submission" date="2020-03" db="EMBL/GenBank/DDBJ databases">
        <title>A transcriptome and proteome of the tick Rhipicephalus microplus shaped by the genetic composition of its hosts and developmental stage.</title>
        <authorList>
            <person name="Garcia G.R."/>
            <person name="Ribeiro J.M.C."/>
            <person name="Maruyama S.R."/>
            <person name="Gardinasse L.G."/>
            <person name="Nelson K."/>
            <person name="Ferreira B.R."/>
            <person name="Andrade T.G."/>
            <person name="Santos I.K.F.M."/>
        </authorList>
    </citation>
    <scope>NUCLEOTIDE SEQUENCE</scope>
    <source>
        <strain evidence="2">NSGR</strain>
        <tissue evidence="2">Salivary glands</tissue>
    </source>
</reference>
<dbReference type="AlphaFoldDB" id="A0A6G5AG22"/>
<dbReference type="EMBL" id="GIKN01007669">
    <property type="protein sequence ID" value="NIE49942.1"/>
    <property type="molecule type" value="Transcribed_RNA"/>
</dbReference>